<dbReference type="PANTHER" id="PTHR13124:SF12">
    <property type="entry name" value="LARGE RIBOSOMAL SUBUNIT PROTEIN ML46"/>
    <property type="match status" value="1"/>
</dbReference>
<proteinExistence type="inferred from homology"/>
<evidence type="ECO:0000259" key="8">
    <source>
        <dbReference type="Pfam" id="PF11788"/>
    </source>
</evidence>
<dbReference type="Pfam" id="PF11788">
    <property type="entry name" value="MRP-L46"/>
    <property type="match status" value="1"/>
</dbReference>
<name>A0A7S0QVU0_9CHLO</name>
<evidence type="ECO:0000256" key="7">
    <source>
        <dbReference type="ARBA" id="ARBA00035190"/>
    </source>
</evidence>
<gene>
    <name evidence="9" type="ORF">POBO1169_LOCUS2311</name>
</gene>
<comment type="similarity">
    <text evidence="2">Belongs to the mitochondrion-specific ribosomal protein mL46 family.</text>
</comment>
<evidence type="ECO:0000256" key="1">
    <source>
        <dbReference type="ARBA" id="ARBA00004173"/>
    </source>
</evidence>
<organism evidence="9">
    <name type="scientific">Pyramimonas obovata</name>
    <dbReference type="NCBI Taxonomy" id="1411642"/>
    <lineage>
        <taxon>Eukaryota</taxon>
        <taxon>Viridiplantae</taxon>
        <taxon>Chlorophyta</taxon>
        <taxon>Pyramimonadophyceae</taxon>
        <taxon>Pyramimonadales</taxon>
        <taxon>Pyramimonadaceae</taxon>
        <taxon>Pyramimonas</taxon>
        <taxon>Pyramimonas incertae sedis</taxon>
    </lineage>
</organism>
<dbReference type="GO" id="GO:0003735">
    <property type="term" value="F:structural constituent of ribosome"/>
    <property type="evidence" value="ECO:0007669"/>
    <property type="project" value="InterPro"/>
</dbReference>
<feature type="domain" description="Large ribosomal subunit protein mL46 N-terminal" evidence="8">
    <location>
        <begin position="106"/>
        <end position="149"/>
    </location>
</feature>
<keyword evidence="5" id="KW-0496">Mitochondrion</keyword>
<evidence type="ECO:0000256" key="6">
    <source>
        <dbReference type="ARBA" id="ARBA00023274"/>
    </source>
</evidence>
<dbReference type="InterPro" id="IPR021757">
    <property type="entry name" value="Ribosomal_mL46_N"/>
</dbReference>
<dbReference type="InterPro" id="IPR040008">
    <property type="entry name" value="Ribosomal_mL46"/>
</dbReference>
<dbReference type="PANTHER" id="PTHR13124">
    <property type="entry name" value="39S RIBOSOMAL PROTEIN L46, MITOCHONDRIAL PRECURSOR-RELATED"/>
    <property type="match status" value="1"/>
</dbReference>
<evidence type="ECO:0000256" key="3">
    <source>
        <dbReference type="ARBA" id="ARBA00022946"/>
    </source>
</evidence>
<dbReference type="EMBL" id="HBFA01004567">
    <property type="protein sequence ID" value="CAD8652085.1"/>
    <property type="molecule type" value="Transcribed_RNA"/>
</dbReference>
<dbReference type="Gene3D" id="3.90.79.10">
    <property type="entry name" value="Nucleoside Triphosphate Pyrophosphohydrolase"/>
    <property type="match status" value="1"/>
</dbReference>
<evidence type="ECO:0000256" key="4">
    <source>
        <dbReference type="ARBA" id="ARBA00022980"/>
    </source>
</evidence>
<sequence>MIRQCLKSINTRVITHANPLRSISCAASTQASSIQTCGTCTCAICTCRVHVSPAVSSLNDNLKFSTKMSVLPKTSSVQQRGMRTSATIANAAKGEGKEGSTISGRLFGACVLERYPVIMPELPAWEKEYQEWSEEKQLKKRKELPAELIETRYNEENAGVLDWEPAPRITPDDTAKNMKSLNRALDKKLYLIVKSKDGLWHFPHLEHQAGETMRQTADRVAATVAPMDEVFVLGNAPSGHFAIPEGDSLAGAEPGDVLFYYRANYLASTFMLPKTSGAVDWAWATNEEVWTEYFKADQAEFMKQLIEAPPMLAGG</sequence>
<dbReference type="GO" id="GO:0005762">
    <property type="term" value="C:mitochondrial large ribosomal subunit"/>
    <property type="evidence" value="ECO:0007669"/>
    <property type="project" value="TreeGrafter"/>
</dbReference>
<dbReference type="InterPro" id="IPR033650">
    <property type="entry name" value="Ribosomal_mL46_NUDIX"/>
</dbReference>
<comment type="subcellular location">
    <subcellularLocation>
        <location evidence="1">Mitochondrion</location>
    </subcellularLocation>
</comment>
<evidence type="ECO:0000256" key="2">
    <source>
        <dbReference type="ARBA" id="ARBA00009070"/>
    </source>
</evidence>
<evidence type="ECO:0000313" key="9">
    <source>
        <dbReference type="EMBL" id="CAD8652085.1"/>
    </source>
</evidence>
<keyword evidence="4" id="KW-0689">Ribosomal protein</keyword>
<keyword evidence="6" id="KW-0687">Ribonucleoprotein</keyword>
<dbReference type="CDD" id="cd04661">
    <property type="entry name" value="NUDIX_MRP_L46"/>
    <property type="match status" value="1"/>
</dbReference>
<keyword evidence="3" id="KW-0809">Transit peptide</keyword>
<accession>A0A7S0QVU0</accession>
<evidence type="ECO:0000256" key="5">
    <source>
        <dbReference type="ARBA" id="ARBA00023128"/>
    </source>
</evidence>
<dbReference type="AlphaFoldDB" id="A0A7S0QVU0"/>
<protein>
    <recommendedName>
        <fullName evidence="7">Large ribosomal subunit protein mL46</fullName>
    </recommendedName>
</protein>
<reference evidence="9" key="1">
    <citation type="submission" date="2021-01" db="EMBL/GenBank/DDBJ databases">
        <authorList>
            <person name="Corre E."/>
            <person name="Pelletier E."/>
            <person name="Niang G."/>
            <person name="Scheremetjew M."/>
            <person name="Finn R."/>
            <person name="Kale V."/>
            <person name="Holt S."/>
            <person name="Cochrane G."/>
            <person name="Meng A."/>
            <person name="Brown T."/>
            <person name="Cohen L."/>
        </authorList>
    </citation>
    <scope>NUCLEOTIDE SEQUENCE</scope>
    <source>
        <strain evidence="9">CCMP722</strain>
    </source>
</reference>